<keyword evidence="4" id="KW-0804">Transcription</keyword>
<dbReference type="GO" id="GO:0000977">
    <property type="term" value="F:RNA polymerase II transcription regulatory region sequence-specific DNA binding"/>
    <property type="evidence" value="ECO:0007669"/>
    <property type="project" value="InterPro"/>
</dbReference>
<dbReference type="CDD" id="cd00265">
    <property type="entry name" value="MADS_MEF2_like"/>
    <property type="match status" value="1"/>
</dbReference>
<evidence type="ECO:0000256" key="1">
    <source>
        <dbReference type="ARBA" id="ARBA00004123"/>
    </source>
</evidence>
<dbReference type="Gene3D" id="3.40.1810.10">
    <property type="entry name" value="Transcription factor, MADS-box"/>
    <property type="match status" value="1"/>
</dbReference>
<keyword evidence="9" id="KW-1185">Reference proteome</keyword>
<dbReference type="InterPro" id="IPR036879">
    <property type="entry name" value="TF_MADSbox_sf"/>
</dbReference>
<evidence type="ECO:0000256" key="2">
    <source>
        <dbReference type="ARBA" id="ARBA00023015"/>
    </source>
</evidence>
<gene>
    <name evidence="8" type="primary">MADS16</name>
    <name evidence="8" type="ORF">QJS10_CPB11g01876</name>
</gene>
<comment type="subcellular location">
    <subcellularLocation>
        <location evidence="1">Nucleus</location>
    </subcellularLocation>
</comment>
<dbReference type="GO" id="GO:0046983">
    <property type="term" value="F:protein dimerization activity"/>
    <property type="evidence" value="ECO:0007669"/>
    <property type="project" value="InterPro"/>
</dbReference>
<dbReference type="PROSITE" id="PS51297">
    <property type="entry name" value="K_BOX"/>
    <property type="match status" value="1"/>
</dbReference>
<name>A0AAV9DRE6_ACOCL</name>
<dbReference type="Pfam" id="PF01486">
    <property type="entry name" value="K-box"/>
    <property type="match status" value="1"/>
</dbReference>
<evidence type="ECO:0000259" key="6">
    <source>
        <dbReference type="PROSITE" id="PS50066"/>
    </source>
</evidence>
<evidence type="ECO:0000313" key="9">
    <source>
        <dbReference type="Proteomes" id="UP001180020"/>
    </source>
</evidence>
<keyword evidence="3" id="KW-0238">DNA-binding</keyword>
<proteinExistence type="predicted"/>
<evidence type="ECO:0000313" key="8">
    <source>
        <dbReference type="EMBL" id="KAK1303650.1"/>
    </source>
</evidence>
<dbReference type="GO" id="GO:0045944">
    <property type="term" value="P:positive regulation of transcription by RNA polymerase II"/>
    <property type="evidence" value="ECO:0007669"/>
    <property type="project" value="InterPro"/>
</dbReference>
<accession>A0AAV9DRE6</accession>
<keyword evidence="5" id="KW-0539">Nucleus</keyword>
<comment type="caution">
    <text evidence="8">The sequence shown here is derived from an EMBL/GenBank/DDBJ whole genome shotgun (WGS) entry which is preliminary data.</text>
</comment>
<dbReference type="EMBL" id="JAUJYO010000011">
    <property type="protein sequence ID" value="KAK1303650.1"/>
    <property type="molecule type" value="Genomic_DNA"/>
</dbReference>
<dbReference type="PROSITE" id="PS00350">
    <property type="entry name" value="MADS_BOX_1"/>
    <property type="match status" value="1"/>
</dbReference>
<sequence>MGRGKIEIKKIENTTNRQVTYSKRRSGITKKAHELTVLCDAEVLLIMFSSTDKLFEYCSSTTNTKKILDRYQQTTGIDLWNYQYKKMQDHLNHLKEINKNLCREIRQRSGGELGDLNFEQLRGLEQKVDSALKLVRLRKEHVITTQSQTSKKRIRQQEEAHSCLLRALGEREPGSDFSLGDNGTTDFDSSFGLANGGQHMLAFRLQPIQPNLHNMGFNTHDLRLA</sequence>
<organism evidence="8 9">
    <name type="scientific">Acorus calamus</name>
    <name type="common">Sweet flag</name>
    <dbReference type="NCBI Taxonomy" id="4465"/>
    <lineage>
        <taxon>Eukaryota</taxon>
        <taxon>Viridiplantae</taxon>
        <taxon>Streptophyta</taxon>
        <taxon>Embryophyta</taxon>
        <taxon>Tracheophyta</taxon>
        <taxon>Spermatophyta</taxon>
        <taxon>Magnoliopsida</taxon>
        <taxon>Liliopsida</taxon>
        <taxon>Acoraceae</taxon>
        <taxon>Acorus</taxon>
    </lineage>
</organism>
<keyword evidence="2" id="KW-0805">Transcription regulation</keyword>
<evidence type="ECO:0000256" key="5">
    <source>
        <dbReference type="ARBA" id="ARBA00023242"/>
    </source>
</evidence>
<dbReference type="InterPro" id="IPR002100">
    <property type="entry name" value="TF_MADSbox"/>
</dbReference>
<dbReference type="InterPro" id="IPR002487">
    <property type="entry name" value="TF_Kbox"/>
</dbReference>
<dbReference type="InterPro" id="IPR050142">
    <property type="entry name" value="MADS-box/MEF2_TF"/>
</dbReference>
<dbReference type="Pfam" id="PF00319">
    <property type="entry name" value="SRF-TF"/>
    <property type="match status" value="1"/>
</dbReference>
<reference evidence="8" key="1">
    <citation type="journal article" date="2023" name="Nat. Commun.">
        <title>Diploid and tetraploid genomes of Acorus and the evolution of monocots.</title>
        <authorList>
            <person name="Ma L."/>
            <person name="Liu K.W."/>
            <person name="Li Z."/>
            <person name="Hsiao Y.Y."/>
            <person name="Qi Y."/>
            <person name="Fu T."/>
            <person name="Tang G.D."/>
            <person name="Zhang D."/>
            <person name="Sun W.H."/>
            <person name="Liu D.K."/>
            <person name="Li Y."/>
            <person name="Chen G.Z."/>
            <person name="Liu X.D."/>
            <person name="Liao X.Y."/>
            <person name="Jiang Y.T."/>
            <person name="Yu X."/>
            <person name="Hao Y."/>
            <person name="Huang J."/>
            <person name="Zhao X.W."/>
            <person name="Ke S."/>
            <person name="Chen Y.Y."/>
            <person name="Wu W.L."/>
            <person name="Hsu J.L."/>
            <person name="Lin Y.F."/>
            <person name="Huang M.D."/>
            <person name="Li C.Y."/>
            <person name="Huang L."/>
            <person name="Wang Z.W."/>
            <person name="Zhao X."/>
            <person name="Zhong W.Y."/>
            <person name="Peng D.H."/>
            <person name="Ahmad S."/>
            <person name="Lan S."/>
            <person name="Zhang J.S."/>
            <person name="Tsai W.C."/>
            <person name="Van de Peer Y."/>
            <person name="Liu Z.J."/>
        </authorList>
    </citation>
    <scope>NUCLEOTIDE SEQUENCE</scope>
    <source>
        <strain evidence="8">CP</strain>
    </source>
</reference>
<dbReference type="SUPFAM" id="SSF55455">
    <property type="entry name" value="SRF-like"/>
    <property type="match status" value="1"/>
</dbReference>
<reference evidence="8" key="2">
    <citation type="submission" date="2023-06" db="EMBL/GenBank/DDBJ databases">
        <authorList>
            <person name="Ma L."/>
            <person name="Liu K.-W."/>
            <person name="Li Z."/>
            <person name="Hsiao Y.-Y."/>
            <person name="Qi Y."/>
            <person name="Fu T."/>
            <person name="Tang G."/>
            <person name="Zhang D."/>
            <person name="Sun W.-H."/>
            <person name="Liu D.-K."/>
            <person name="Li Y."/>
            <person name="Chen G.-Z."/>
            <person name="Liu X.-D."/>
            <person name="Liao X.-Y."/>
            <person name="Jiang Y.-T."/>
            <person name="Yu X."/>
            <person name="Hao Y."/>
            <person name="Huang J."/>
            <person name="Zhao X.-W."/>
            <person name="Ke S."/>
            <person name="Chen Y.-Y."/>
            <person name="Wu W.-L."/>
            <person name="Hsu J.-L."/>
            <person name="Lin Y.-F."/>
            <person name="Huang M.-D."/>
            <person name="Li C.-Y."/>
            <person name="Huang L."/>
            <person name="Wang Z.-W."/>
            <person name="Zhao X."/>
            <person name="Zhong W.-Y."/>
            <person name="Peng D.-H."/>
            <person name="Ahmad S."/>
            <person name="Lan S."/>
            <person name="Zhang J.-S."/>
            <person name="Tsai W.-C."/>
            <person name="Van De Peer Y."/>
            <person name="Liu Z.-J."/>
        </authorList>
    </citation>
    <scope>NUCLEOTIDE SEQUENCE</scope>
    <source>
        <strain evidence="8">CP</strain>
        <tissue evidence="8">Leaves</tissue>
    </source>
</reference>
<evidence type="ECO:0000256" key="3">
    <source>
        <dbReference type="ARBA" id="ARBA00023125"/>
    </source>
</evidence>
<dbReference type="Proteomes" id="UP001180020">
    <property type="component" value="Unassembled WGS sequence"/>
</dbReference>
<evidence type="ECO:0000259" key="7">
    <source>
        <dbReference type="PROSITE" id="PS51297"/>
    </source>
</evidence>
<evidence type="ECO:0000256" key="4">
    <source>
        <dbReference type="ARBA" id="ARBA00023163"/>
    </source>
</evidence>
<dbReference type="PANTHER" id="PTHR48019">
    <property type="entry name" value="SERUM RESPONSE FACTOR HOMOLOG"/>
    <property type="match status" value="1"/>
</dbReference>
<protein>
    <submittedName>
        <fullName evidence="8">MADS-box transcription factor 16</fullName>
    </submittedName>
</protein>
<dbReference type="SMART" id="SM00432">
    <property type="entry name" value="MADS"/>
    <property type="match status" value="1"/>
</dbReference>
<dbReference type="GO" id="GO:0003700">
    <property type="term" value="F:DNA-binding transcription factor activity"/>
    <property type="evidence" value="ECO:0007669"/>
    <property type="project" value="InterPro"/>
</dbReference>
<feature type="domain" description="MADS-box" evidence="6">
    <location>
        <begin position="1"/>
        <end position="61"/>
    </location>
</feature>
<dbReference type="GO" id="GO:0005634">
    <property type="term" value="C:nucleus"/>
    <property type="evidence" value="ECO:0007669"/>
    <property type="project" value="UniProtKB-SubCell"/>
</dbReference>
<dbReference type="PROSITE" id="PS50066">
    <property type="entry name" value="MADS_BOX_2"/>
    <property type="match status" value="1"/>
</dbReference>
<dbReference type="PRINTS" id="PR00404">
    <property type="entry name" value="MADSDOMAIN"/>
</dbReference>
<dbReference type="AlphaFoldDB" id="A0AAV9DRE6"/>
<dbReference type="InterPro" id="IPR033896">
    <property type="entry name" value="MEF2-like_N"/>
</dbReference>
<feature type="domain" description="K-box" evidence="7">
    <location>
        <begin position="84"/>
        <end position="174"/>
    </location>
</feature>